<gene>
    <name evidence="2" type="ORF">TVAG_037630</name>
</gene>
<dbReference type="AlphaFoldDB" id="A2FCX0"/>
<sequence length="154" mass="18245">MEPTWYNEKIPDDSLNEEDPNCEVKKILADKKKEDDMYYLIQWVGYPVSQNQWVARKDLECPKILAAYRAEKKEKNLLLKKFHEEPREKVLSASKDNGKVKFNIIDKNGKNKVCTTDEMKRKHAKALLDFYEAHINFTDKQIYNSIQNRPMYAN</sequence>
<dbReference type="CDD" id="cd00024">
    <property type="entry name" value="CD_CSD"/>
    <property type="match status" value="1"/>
</dbReference>
<reference evidence="2" key="1">
    <citation type="submission" date="2006-10" db="EMBL/GenBank/DDBJ databases">
        <authorList>
            <person name="Amadeo P."/>
            <person name="Zhao Q."/>
            <person name="Wortman J."/>
            <person name="Fraser-Liggett C."/>
            <person name="Carlton J."/>
        </authorList>
    </citation>
    <scope>NUCLEOTIDE SEQUENCE</scope>
    <source>
        <strain evidence="2">G3</strain>
    </source>
</reference>
<dbReference type="PROSITE" id="PS50013">
    <property type="entry name" value="CHROMO_2"/>
    <property type="match status" value="1"/>
</dbReference>
<accession>A2FCX0</accession>
<keyword evidence="3" id="KW-1185">Reference proteome</keyword>
<dbReference type="Gene3D" id="2.40.50.40">
    <property type="match status" value="2"/>
</dbReference>
<dbReference type="RefSeq" id="XP_001310186.1">
    <property type="nucleotide sequence ID" value="XM_001310185.1"/>
</dbReference>
<dbReference type="InterPro" id="IPR016197">
    <property type="entry name" value="Chromo-like_dom_sf"/>
</dbReference>
<dbReference type="VEuPathDB" id="TrichDB:TVAG_037630"/>
<evidence type="ECO:0000313" key="2">
    <source>
        <dbReference type="EMBL" id="EAX97256.1"/>
    </source>
</evidence>
<dbReference type="InterPro" id="IPR023780">
    <property type="entry name" value="Chromo_domain"/>
</dbReference>
<name>A2FCX0_TRIV3</name>
<dbReference type="SMART" id="SM00298">
    <property type="entry name" value="CHROMO"/>
    <property type="match status" value="1"/>
</dbReference>
<dbReference type="Proteomes" id="UP000001542">
    <property type="component" value="Unassembled WGS sequence"/>
</dbReference>
<dbReference type="GO" id="GO:0005721">
    <property type="term" value="C:pericentric heterochromatin"/>
    <property type="evidence" value="ECO:0000318"/>
    <property type="project" value="GO_Central"/>
</dbReference>
<evidence type="ECO:0000313" key="3">
    <source>
        <dbReference type="Proteomes" id="UP000001542"/>
    </source>
</evidence>
<dbReference type="VEuPathDB" id="TrichDB:TVAGG3_0417990"/>
<evidence type="ECO:0000259" key="1">
    <source>
        <dbReference type="PROSITE" id="PS50013"/>
    </source>
</evidence>
<organism evidence="2 3">
    <name type="scientific">Trichomonas vaginalis (strain ATCC PRA-98 / G3)</name>
    <dbReference type="NCBI Taxonomy" id="412133"/>
    <lineage>
        <taxon>Eukaryota</taxon>
        <taxon>Metamonada</taxon>
        <taxon>Parabasalia</taxon>
        <taxon>Trichomonadida</taxon>
        <taxon>Trichomonadidae</taxon>
        <taxon>Trichomonas</taxon>
    </lineage>
</organism>
<dbReference type="GO" id="GO:0003682">
    <property type="term" value="F:chromatin binding"/>
    <property type="evidence" value="ECO:0000318"/>
    <property type="project" value="GO_Central"/>
</dbReference>
<feature type="domain" description="Chromo" evidence="1">
    <location>
        <begin position="22"/>
        <end position="80"/>
    </location>
</feature>
<dbReference type="GO" id="GO:0031507">
    <property type="term" value="P:heterochromatin formation"/>
    <property type="evidence" value="ECO:0000318"/>
    <property type="project" value="GO_Central"/>
</dbReference>
<dbReference type="Pfam" id="PF00385">
    <property type="entry name" value="Chromo"/>
    <property type="match status" value="1"/>
</dbReference>
<dbReference type="InterPro" id="IPR000953">
    <property type="entry name" value="Chromo/chromo_shadow_dom"/>
</dbReference>
<dbReference type="KEGG" id="tva:4755037"/>
<protein>
    <recommendedName>
        <fullName evidence="1">Chromo domain-containing protein</fullName>
    </recommendedName>
</protein>
<reference evidence="2" key="2">
    <citation type="journal article" date="2007" name="Science">
        <title>Draft genome sequence of the sexually transmitted pathogen Trichomonas vaginalis.</title>
        <authorList>
            <person name="Carlton J.M."/>
            <person name="Hirt R.P."/>
            <person name="Silva J.C."/>
            <person name="Delcher A.L."/>
            <person name="Schatz M."/>
            <person name="Zhao Q."/>
            <person name="Wortman J.R."/>
            <person name="Bidwell S.L."/>
            <person name="Alsmark U.C.M."/>
            <person name="Besteiro S."/>
            <person name="Sicheritz-Ponten T."/>
            <person name="Noel C.J."/>
            <person name="Dacks J.B."/>
            <person name="Foster P.G."/>
            <person name="Simillion C."/>
            <person name="Van de Peer Y."/>
            <person name="Miranda-Saavedra D."/>
            <person name="Barton G.J."/>
            <person name="Westrop G.D."/>
            <person name="Mueller S."/>
            <person name="Dessi D."/>
            <person name="Fiori P.L."/>
            <person name="Ren Q."/>
            <person name="Paulsen I."/>
            <person name="Zhang H."/>
            <person name="Bastida-Corcuera F.D."/>
            <person name="Simoes-Barbosa A."/>
            <person name="Brown M.T."/>
            <person name="Hayes R.D."/>
            <person name="Mukherjee M."/>
            <person name="Okumura C.Y."/>
            <person name="Schneider R."/>
            <person name="Smith A.J."/>
            <person name="Vanacova S."/>
            <person name="Villalvazo M."/>
            <person name="Haas B.J."/>
            <person name="Pertea M."/>
            <person name="Feldblyum T.V."/>
            <person name="Utterback T.R."/>
            <person name="Shu C.L."/>
            <person name="Osoegawa K."/>
            <person name="de Jong P.J."/>
            <person name="Hrdy I."/>
            <person name="Horvathova L."/>
            <person name="Zubacova Z."/>
            <person name="Dolezal P."/>
            <person name="Malik S.B."/>
            <person name="Logsdon J.M. Jr."/>
            <person name="Henze K."/>
            <person name="Gupta A."/>
            <person name="Wang C.C."/>
            <person name="Dunne R.L."/>
            <person name="Upcroft J.A."/>
            <person name="Upcroft P."/>
            <person name="White O."/>
            <person name="Salzberg S.L."/>
            <person name="Tang P."/>
            <person name="Chiu C.-H."/>
            <person name="Lee Y.-S."/>
            <person name="Embley T.M."/>
            <person name="Coombs G.H."/>
            <person name="Mottram J.C."/>
            <person name="Tachezy J."/>
            <person name="Fraser-Liggett C.M."/>
            <person name="Johnson P.J."/>
        </authorList>
    </citation>
    <scope>NUCLEOTIDE SEQUENCE [LARGE SCALE GENOMIC DNA]</scope>
    <source>
        <strain evidence="2">G3</strain>
    </source>
</reference>
<dbReference type="EMBL" id="DS113723">
    <property type="protein sequence ID" value="EAX97256.1"/>
    <property type="molecule type" value="Genomic_DNA"/>
</dbReference>
<proteinExistence type="predicted"/>
<dbReference type="InParanoid" id="A2FCX0"/>
<dbReference type="SUPFAM" id="SSF54160">
    <property type="entry name" value="Chromo domain-like"/>
    <property type="match status" value="1"/>
</dbReference>